<dbReference type="EMBL" id="BAABAH010000014">
    <property type="protein sequence ID" value="GAA3829109.1"/>
    <property type="molecule type" value="Genomic_DNA"/>
</dbReference>
<proteinExistence type="predicted"/>
<evidence type="ECO:0000313" key="3">
    <source>
        <dbReference type="Proteomes" id="UP001501821"/>
    </source>
</evidence>
<accession>A0ABP7IWX3</accession>
<dbReference type="RefSeq" id="WP_344777477.1">
    <property type="nucleotide sequence ID" value="NZ_BAABAH010000014.1"/>
</dbReference>
<protein>
    <recommendedName>
        <fullName evidence="4">CHRD domain-containing protein</fullName>
    </recommendedName>
</protein>
<keyword evidence="1" id="KW-0732">Signal</keyword>
<reference evidence="3" key="1">
    <citation type="journal article" date="2019" name="Int. J. Syst. Evol. Microbiol.">
        <title>The Global Catalogue of Microorganisms (GCM) 10K type strain sequencing project: providing services to taxonomists for standard genome sequencing and annotation.</title>
        <authorList>
            <consortium name="The Broad Institute Genomics Platform"/>
            <consortium name="The Broad Institute Genome Sequencing Center for Infectious Disease"/>
            <person name="Wu L."/>
            <person name="Ma J."/>
        </authorList>
    </citation>
    <scope>NUCLEOTIDE SEQUENCE [LARGE SCALE GENOMIC DNA]</scope>
    <source>
        <strain evidence="3">JCM 16953</strain>
    </source>
</reference>
<sequence>MRRLAVLFSLLLAMAGGLVVASSSTAGAADQVPVPYGMSAFGFGAKVKGGSLPVGSGPIARAIVACNNIAGITKTSATASVDLQGLGTAEGLETRVWTRKNGDTVSTYARHRIADVELSDNDAGTLAITGIEAWTRAYHDAAGYHTAAHTNVLGITYTPSGGNPQTFPLPGPNHPVVIPGVGTISLGGTTQVHGAHRAVAQATGLRVHLDSSNTTVALARAVARLIDTPHGVFGGIAYGLKASVLGDVVGVGATPQVFMPCAGTDGDVLQSSVATVNLPDVLEAGVAQAKERAVATRKSAKGWEQAEIANVDLANGAIHIEGIKARAYVERDRGSRHLIRSSKGTGTVLISVNGEPQQIPLDGLEIPGLVKIETNLVKKLKAGIEVTAVRLTLLDGSGAVVDLGVARMRVGQLPR</sequence>
<evidence type="ECO:0000256" key="1">
    <source>
        <dbReference type="SAM" id="SignalP"/>
    </source>
</evidence>
<name>A0ABP7IWX3_9ACTN</name>
<dbReference type="NCBIfam" id="NF040603">
    <property type="entry name" value="choice_anch_P"/>
    <property type="match status" value="2"/>
</dbReference>
<feature type="signal peptide" evidence="1">
    <location>
        <begin position="1"/>
        <end position="28"/>
    </location>
</feature>
<keyword evidence="3" id="KW-1185">Reference proteome</keyword>
<gene>
    <name evidence="2" type="ORF">GCM10022242_33100</name>
</gene>
<comment type="caution">
    <text evidence="2">The sequence shown here is derived from an EMBL/GenBank/DDBJ whole genome shotgun (WGS) entry which is preliminary data.</text>
</comment>
<dbReference type="Proteomes" id="UP001501821">
    <property type="component" value="Unassembled WGS sequence"/>
</dbReference>
<feature type="chain" id="PRO_5045942666" description="CHRD domain-containing protein" evidence="1">
    <location>
        <begin position="29"/>
        <end position="415"/>
    </location>
</feature>
<organism evidence="2 3">
    <name type="scientific">Nocardioides panacisoli</name>
    <dbReference type="NCBI Taxonomy" id="627624"/>
    <lineage>
        <taxon>Bacteria</taxon>
        <taxon>Bacillati</taxon>
        <taxon>Actinomycetota</taxon>
        <taxon>Actinomycetes</taxon>
        <taxon>Propionibacteriales</taxon>
        <taxon>Nocardioidaceae</taxon>
        <taxon>Nocardioides</taxon>
    </lineage>
</organism>
<evidence type="ECO:0008006" key="4">
    <source>
        <dbReference type="Google" id="ProtNLM"/>
    </source>
</evidence>
<evidence type="ECO:0000313" key="2">
    <source>
        <dbReference type="EMBL" id="GAA3829109.1"/>
    </source>
</evidence>